<dbReference type="Gene3D" id="3.30.530.20">
    <property type="match status" value="1"/>
</dbReference>
<evidence type="ECO:0000313" key="1">
    <source>
        <dbReference type="EMBL" id="GIQ62898.1"/>
    </source>
</evidence>
<accession>A0ABQ4N3Z8</accession>
<organism evidence="1 2">
    <name type="scientific">Paenibacillus cisolokensis</name>
    <dbReference type="NCBI Taxonomy" id="1658519"/>
    <lineage>
        <taxon>Bacteria</taxon>
        <taxon>Bacillati</taxon>
        <taxon>Bacillota</taxon>
        <taxon>Bacilli</taxon>
        <taxon>Bacillales</taxon>
        <taxon>Paenibacillaceae</taxon>
        <taxon>Paenibacillus</taxon>
    </lineage>
</organism>
<keyword evidence="2" id="KW-1185">Reference proteome</keyword>
<comment type="caution">
    <text evidence="1">The sequence shown here is derived from an EMBL/GenBank/DDBJ whole genome shotgun (WGS) entry which is preliminary data.</text>
</comment>
<name>A0ABQ4N3Z8_9BACL</name>
<proteinExistence type="predicted"/>
<evidence type="ECO:0008006" key="3">
    <source>
        <dbReference type="Google" id="ProtNLM"/>
    </source>
</evidence>
<sequence>MHTKEAETIVTKSFAKGRETLYTWNELYFACPPSRTFEFARHVDRWPDYLPHYRRVRFLEGSGCLGGLVEMAALRRFDPVGWPVWWVSEMEVDEEESAVRYRHVRGVTKGMEVEWKLAPAEGGTRVTIAHEWHRPQVGKLLAKRIIGPVFVQHIADQTLEGLKRAAEGRAKGAAANA</sequence>
<gene>
    <name evidence="1" type="ORF">PACILC2_14660</name>
</gene>
<dbReference type="SUPFAM" id="SSF55961">
    <property type="entry name" value="Bet v1-like"/>
    <property type="match status" value="1"/>
</dbReference>
<evidence type="ECO:0000313" key="2">
    <source>
        <dbReference type="Proteomes" id="UP000680304"/>
    </source>
</evidence>
<dbReference type="InterPro" id="IPR023393">
    <property type="entry name" value="START-like_dom_sf"/>
</dbReference>
<dbReference type="EMBL" id="BOVJ01000048">
    <property type="protein sequence ID" value="GIQ62898.1"/>
    <property type="molecule type" value="Genomic_DNA"/>
</dbReference>
<dbReference type="Pfam" id="PF10604">
    <property type="entry name" value="Polyketide_cyc2"/>
    <property type="match status" value="1"/>
</dbReference>
<reference evidence="1 2" key="1">
    <citation type="submission" date="2021-04" db="EMBL/GenBank/DDBJ databases">
        <title>Draft genome sequence of Paenibacillus cisolokensis, LC2-13A.</title>
        <authorList>
            <person name="Uke A."/>
            <person name="Chhe C."/>
            <person name="Baramee S."/>
            <person name="Kosugi A."/>
        </authorList>
    </citation>
    <scope>NUCLEOTIDE SEQUENCE [LARGE SCALE GENOMIC DNA]</scope>
    <source>
        <strain evidence="1 2">LC2-13A</strain>
    </source>
</reference>
<dbReference type="Proteomes" id="UP000680304">
    <property type="component" value="Unassembled WGS sequence"/>
</dbReference>
<dbReference type="InterPro" id="IPR019587">
    <property type="entry name" value="Polyketide_cyclase/dehydratase"/>
</dbReference>
<protein>
    <recommendedName>
        <fullName evidence="3">Polyketide cyclase</fullName>
    </recommendedName>
</protein>